<keyword evidence="3" id="KW-1185">Reference proteome</keyword>
<dbReference type="AlphaFoldDB" id="A0AAV9WV60"/>
<protein>
    <submittedName>
        <fullName evidence="2">Uncharacterized protein</fullName>
    </submittedName>
</protein>
<accession>A0AAV9WV60</accession>
<dbReference type="Proteomes" id="UP001365542">
    <property type="component" value="Unassembled WGS sequence"/>
</dbReference>
<feature type="signal peptide" evidence="1">
    <location>
        <begin position="1"/>
        <end position="18"/>
    </location>
</feature>
<sequence length="124" mass="12909">MEQVSIRALALVVTAVNAATVSFTTFPNGDCTGAVTTSYYGPNGGGNTCHVFGGASFGAYYYTDSDNVQCTFKSWENADCTGLATTRARTVDSGFACQHIANDNAGNFHVSNGLRSVSITCVGL</sequence>
<keyword evidence="1" id="KW-0732">Signal</keyword>
<gene>
    <name evidence="2" type="ORF">TWF694_005293</name>
</gene>
<evidence type="ECO:0000256" key="1">
    <source>
        <dbReference type="SAM" id="SignalP"/>
    </source>
</evidence>
<proteinExistence type="predicted"/>
<feature type="chain" id="PRO_5043384666" evidence="1">
    <location>
        <begin position="19"/>
        <end position="124"/>
    </location>
</feature>
<evidence type="ECO:0000313" key="2">
    <source>
        <dbReference type="EMBL" id="KAK6525147.1"/>
    </source>
</evidence>
<evidence type="ECO:0000313" key="3">
    <source>
        <dbReference type="Proteomes" id="UP001365542"/>
    </source>
</evidence>
<comment type="caution">
    <text evidence="2">The sequence shown here is derived from an EMBL/GenBank/DDBJ whole genome shotgun (WGS) entry which is preliminary data.</text>
</comment>
<organism evidence="2 3">
    <name type="scientific">Orbilia ellipsospora</name>
    <dbReference type="NCBI Taxonomy" id="2528407"/>
    <lineage>
        <taxon>Eukaryota</taxon>
        <taxon>Fungi</taxon>
        <taxon>Dikarya</taxon>
        <taxon>Ascomycota</taxon>
        <taxon>Pezizomycotina</taxon>
        <taxon>Orbiliomycetes</taxon>
        <taxon>Orbiliales</taxon>
        <taxon>Orbiliaceae</taxon>
        <taxon>Orbilia</taxon>
    </lineage>
</organism>
<reference evidence="2 3" key="1">
    <citation type="submission" date="2019-10" db="EMBL/GenBank/DDBJ databases">
        <authorList>
            <person name="Palmer J.M."/>
        </authorList>
    </citation>
    <scope>NUCLEOTIDE SEQUENCE [LARGE SCALE GENOMIC DNA]</scope>
    <source>
        <strain evidence="2 3">TWF694</strain>
    </source>
</reference>
<name>A0AAV9WV60_9PEZI</name>
<dbReference type="EMBL" id="JAVHJO010000017">
    <property type="protein sequence ID" value="KAK6525147.1"/>
    <property type="molecule type" value="Genomic_DNA"/>
</dbReference>